<evidence type="ECO:0000259" key="2">
    <source>
        <dbReference type="Pfam" id="PF02120"/>
    </source>
</evidence>
<comment type="caution">
    <text evidence="3">The sequence shown here is derived from an EMBL/GenBank/DDBJ whole genome shotgun (WGS) entry which is preliminary data.</text>
</comment>
<gene>
    <name evidence="3" type="ORF">AB2L28_15980</name>
</gene>
<feature type="compositionally biased region" description="Basic and acidic residues" evidence="1">
    <location>
        <begin position="114"/>
        <end position="127"/>
    </location>
</feature>
<dbReference type="Pfam" id="PF02120">
    <property type="entry name" value="Flg_hook"/>
    <property type="match status" value="1"/>
</dbReference>
<evidence type="ECO:0000313" key="3">
    <source>
        <dbReference type="EMBL" id="MEZ0493738.1"/>
    </source>
</evidence>
<feature type="compositionally biased region" description="Low complexity" evidence="1">
    <location>
        <begin position="592"/>
        <end position="603"/>
    </location>
</feature>
<feature type="region of interest" description="Disordered" evidence="1">
    <location>
        <begin position="576"/>
        <end position="630"/>
    </location>
</feature>
<dbReference type="EMBL" id="JBGGTQ010000007">
    <property type="protein sequence ID" value="MEZ0493738.1"/>
    <property type="molecule type" value="Genomic_DNA"/>
</dbReference>
<feature type="region of interest" description="Disordered" evidence="1">
    <location>
        <begin position="161"/>
        <end position="201"/>
    </location>
</feature>
<dbReference type="RefSeq" id="WP_370719974.1">
    <property type="nucleotide sequence ID" value="NZ_JBGGTQ010000007.1"/>
</dbReference>
<keyword evidence="3" id="KW-0282">Flagellum</keyword>
<feature type="compositionally biased region" description="Low complexity" evidence="1">
    <location>
        <begin position="393"/>
        <end position="406"/>
    </location>
</feature>
<accession>A0ABV4I7N1</accession>
<dbReference type="Gene3D" id="3.30.750.140">
    <property type="match status" value="1"/>
</dbReference>
<evidence type="ECO:0000313" key="4">
    <source>
        <dbReference type="Proteomes" id="UP001566476"/>
    </source>
</evidence>
<dbReference type="InterPro" id="IPR021136">
    <property type="entry name" value="Flagellar_hook_control-like_C"/>
</dbReference>
<feature type="compositionally biased region" description="Low complexity" evidence="1">
    <location>
        <begin position="184"/>
        <end position="201"/>
    </location>
</feature>
<feature type="region of interest" description="Disordered" evidence="1">
    <location>
        <begin position="1"/>
        <end position="138"/>
    </location>
</feature>
<feature type="region of interest" description="Disordered" evidence="1">
    <location>
        <begin position="221"/>
        <end position="262"/>
    </location>
</feature>
<feature type="region of interest" description="Disordered" evidence="1">
    <location>
        <begin position="365"/>
        <end position="406"/>
    </location>
</feature>
<dbReference type="InterPro" id="IPR038610">
    <property type="entry name" value="FliK-like_C_sf"/>
</dbReference>
<feature type="compositionally biased region" description="Polar residues" evidence="1">
    <location>
        <begin position="576"/>
        <end position="587"/>
    </location>
</feature>
<feature type="compositionally biased region" description="Basic and acidic residues" evidence="1">
    <location>
        <begin position="44"/>
        <end position="62"/>
    </location>
</feature>
<keyword evidence="3" id="KW-0966">Cell projection</keyword>
<feature type="compositionally biased region" description="Gly residues" evidence="1">
    <location>
        <begin position="370"/>
        <end position="392"/>
    </location>
</feature>
<proteinExistence type="predicted"/>
<feature type="compositionally biased region" description="Basic and acidic residues" evidence="1">
    <location>
        <begin position="70"/>
        <end position="105"/>
    </location>
</feature>
<feature type="compositionally biased region" description="Low complexity" evidence="1">
    <location>
        <begin position="611"/>
        <end position="630"/>
    </location>
</feature>
<reference evidence="3 4" key="1">
    <citation type="submission" date="2024-07" db="EMBL/GenBank/DDBJ databases">
        <authorList>
            <person name="Thanompreechachai J."/>
            <person name="Duangmal K."/>
        </authorList>
    </citation>
    <scope>NUCLEOTIDE SEQUENCE [LARGE SCALE GENOMIC DNA]</scope>
    <source>
        <strain evidence="3 4">TBRC 1896</strain>
    </source>
</reference>
<keyword evidence="3" id="KW-0969">Cilium</keyword>
<feature type="domain" description="Flagellar hook-length control protein-like C-terminal" evidence="2">
    <location>
        <begin position="508"/>
        <end position="585"/>
    </location>
</feature>
<feature type="compositionally biased region" description="Polar residues" evidence="1">
    <location>
        <begin position="1"/>
        <end position="12"/>
    </location>
</feature>
<sequence>MSANLSVTTLPFTATPREGSRPAAGSDGSGFADSLGQAVQDLRTPARDTGRDGRAVREDRPEAAAATERAAAKNVDRREDRPAERPDRPQGRQTKSAERTEKAQEPARPGTTRASREETAVEDHADAEGETAVDAAAVPTVPVDPALLGLPAALRAVLTPKTAPGLSDQSGQTPGTPGTGAAGATGVPTTQPLVDAAPTATGGTTVPAAVTTAAPLAAPTTTATGTAGTTEAAGAAVTGTSTGTSTATAPTGRPTPTPAAEGADAVATALAGATVTSTSVPAPGAGAAAPVQTVTTGLPQHVRPADAEQVQTAAGTAPTSLPAAATTTPAAPVVAQAAVGTPAAPPQVAAPTAEGVPTATVPVAPVAGQAGQGPGAGAGDGAGQQQGQGGQQPGAQPAAATAVPTAPRAAAGEVPVQAPPVVLAGSPAVTQPIAAPVTGAAPPVPGAVTADTDVPAGLLPTAVPSVTGTGTVTAPAAAVASTPPAPLPLANPAAFAHGVAGRLEDLPAADAVHRMSVEVNPQGLGPVKVTAEVSGGALHVSLAGASEAARHALKAAVGDLQRELSGGAWTQTTVDVRADSGSSQQGRSADAQFGGRDGSSSGQQGSGQGAGQRSAAAEAGASARSAFSAAAAERRTLREAAAVAAGRVDLSV</sequence>
<keyword evidence="4" id="KW-1185">Reference proteome</keyword>
<protein>
    <submittedName>
        <fullName evidence="3">Flagellar hook-length control protein FliK</fullName>
    </submittedName>
</protein>
<evidence type="ECO:0000256" key="1">
    <source>
        <dbReference type="SAM" id="MobiDB-lite"/>
    </source>
</evidence>
<organism evidence="3 4">
    <name type="scientific">Kineococcus mangrovi</name>
    <dbReference type="NCBI Taxonomy" id="1660183"/>
    <lineage>
        <taxon>Bacteria</taxon>
        <taxon>Bacillati</taxon>
        <taxon>Actinomycetota</taxon>
        <taxon>Actinomycetes</taxon>
        <taxon>Kineosporiales</taxon>
        <taxon>Kineosporiaceae</taxon>
        <taxon>Kineococcus</taxon>
    </lineage>
</organism>
<name>A0ABV4I7N1_9ACTN</name>
<dbReference type="Proteomes" id="UP001566476">
    <property type="component" value="Unassembled WGS sequence"/>
</dbReference>